<dbReference type="GO" id="GO:0070403">
    <property type="term" value="F:NAD+ binding"/>
    <property type="evidence" value="ECO:0007669"/>
    <property type="project" value="InterPro"/>
</dbReference>
<name>A0A0L0G2X3_9EUKA</name>
<reference evidence="2 3" key="1">
    <citation type="submission" date="2011-02" db="EMBL/GenBank/DDBJ databases">
        <title>The Genome Sequence of Sphaeroforma arctica JP610.</title>
        <authorList>
            <consortium name="The Broad Institute Genome Sequencing Platform"/>
            <person name="Russ C."/>
            <person name="Cuomo C."/>
            <person name="Young S.K."/>
            <person name="Zeng Q."/>
            <person name="Gargeya S."/>
            <person name="Alvarado L."/>
            <person name="Berlin A."/>
            <person name="Chapman S.B."/>
            <person name="Chen Z."/>
            <person name="Freedman E."/>
            <person name="Gellesch M."/>
            <person name="Goldberg J."/>
            <person name="Griggs A."/>
            <person name="Gujja S."/>
            <person name="Heilman E."/>
            <person name="Heiman D."/>
            <person name="Howarth C."/>
            <person name="Mehta T."/>
            <person name="Neiman D."/>
            <person name="Pearson M."/>
            <person name="Roberts A."/>
            <person name="Saif S."/>
            <person name="Shea T."/>
            <person name="Shenoy N."/>
            <person name="Sisk P."/>
            <person name="Stolte C."/>
            <person name="Sykes S."/>
            <person name="White J."/>
            <person name="Yandava C."/>
            <person name="Burger G."/>
            <person name="Gray M.W."/>
            <person name="Holland P.W.H."/>
            <person name="King N."/>
            <person name="Lang F.B.F."/>
            <person name="Roger A.J."/>
            <person name="Ruiz-Trillo I."/>
            <person name="Haas B."/>
            <person name="Nusbaum C."/>
            <person name="Birren B."/>
        </authorList>
    </citation>
    <scope>NUCLEOTIDE SEQUENCE [LARGE SCALE GENOMIC DNA]</scope>
    <source>
        <strain evidence="2 3">JP610</strain>
    </source>
</reference>
<protein>
    <recommendedName>
        <fullName evidence="1">3-hydroxyacyl-CoA dehydrogenase NAD binding domain-containing protein</fullName>
    </recommendedName>
</protein>
<dbReference type="InterPro" id="IPR036291">
    <property type="entry name" value="NAD(P)-bd_dom_sf"/>
</dbReference>
<evidence type="ECO:0000259" key="1">
    <source>
        <dbReference type="Pfam" id="PF02737"/>
    </source>
</evidence>
<keyword evidence="3" id="KW-1185">Reference proteome</keyword>
<evidence type="ECO:0000313" key="2">
    <source>
        <dbReference type="EMBL" id="KNC83430.1"/>
    </source>
</evidence>
<dbReference type="Proteomes" id="UP000054560">
    <property type="component" value="Unassembled WGS sequence"/>
</dbReference>
<sequence>MKKTFGNYPAPLAILDCVEAGYKQGPIEGKRKEVESYTSLSVGEESLALRSLFDGQKQCAVNRYVNKGEPKPSVDKVAILGAGLMGSGIAQVSIQNAKHKVWLLDRSADAAALGVNRVEDVFRKRVRKKTMTQMKCDTMLSELKLTTDVTDLKSADIIIEAVFEDLGVKQEMIRKTEAVTSDKCIFASNTSALPITDIAKSFYVL</sequence>
<dbReference type="GO" id="GO:0004300">
    <property type="term" value="F:enoyl-CoA hydratase activity"/>
    <property type="evidence" value="ECO:0007669"/>
    <property type="project" value="TreeGrafter"/>
</dbReference>
<dbReference type="Gene3D" id="3.90.226.10">
    <property type="entry name" value="2-enoyl-CoA Hydratase, Chain A, domain 1"/>
    <property type="match status" value="1"/>
</dbReference>
<organism evidence="2 3">
    <name type="scientific">Sphaeroforma arctica JP610</name>
    <dbReference type="NCBI Taxonomy" id="667725"/>
    <lineage>
        <taxon>Eukaryota</taxon>
        <taxon>Ichthyosporea</taxon>
        <taxon>Ichthyophonida</taxon>
        <taxon>Sphaeroforma</taxon>
    </lineage>
</organism>
<accession>A0A0L0G2X3</accession>
<dbReference type="PANTHER" id="PTHR43612:SF3">
    <property type="entry name" value="TRIFUNCTIONAL ENZYME SUBUNIT ALPHA, MITOCHONDRIAL"/>
    <property type="match status" value="1"/>
</dbReference>
<feature type="domain" description="3-hydroxyacyl-CoA dehydrogenase NAD binding" evidence="1">
    <location>
        <begin position="76"/>
        <end position="201"/>
    </location>
</feature>
<dbReference type="GO" id="GO:0016509">
    <property type="term" value="F:long-chain (3S)-3-hydroxyacyl-CoA dehydrogenase (NAD+) activity"/>
    <property type="evidence" value="ECO:0007669"/>
    <property type="project" value="TreeGrafter"/>
</dbReference>
<dbReference type="OrthoDB" id="5958943at2759"/>
<gene>
    <name evidence="2" type="ORF">SARC_04318</name>
</gene>
<evidence type="ECO:0000313" key="3">
    <source>
        <dbReference type="Proteomes" id="UP000054560"/>
    </source>
</evidence>
<dbReference type="GO" id="GO:0006635">
    <property type="term" value="P:fatty acid beta-oxidation"/>
    <property type="evidence" value="ECO:0007669"/>
    <property type="project" value="TreeGrafter"/>
</dbReference>
<dbReference type="InterPro" id="IPR050136">
    <property type="entry name" value="FA_oxidation_alpha_subunit"/>
</dbReference>
<proteinExistence type="predicted"/>
<dbReference type="eggNOG" id="KOG1683">
    <property type="taxonomic scope" value="Eukaryota"/>
</dbReference>
<dbReference type="Gene3D" id="3.40.50.720">
    <property type="entry name" value="NAD(P)-binding Rossmann-like Domain"/>
    <property type="match status" value="1"/>
</dbReference>
<dbReference type="EMBL" id="KQ241834">
    <property type="protein sequence ID" value="KNC83430.1"/>
    <property type="molecule type" value="Genomic_DNA"/>
</dbReference>
<dbReference type="AlphaFoldDB" id="A0A0L0G2X3"/>
<dbReference type="Pfam" id="PF02737">
    <property type="entry name" value="3HCDH_N"/>
    <property type="match status" value="1"/>
</dbReference>
<dbReference type="PANTHER" id="PTHR43612">
    <property type="entry name" value="TRIFUNCTIONAL ENZYME SUBUNIT ALPHA"/>
    <property type="match status" value="1"/>
</dbReference>
<dbReference type="STRING" id="667725.A0A0L0G2X3"/>
<dbReference type="SUPFAM" id="SSF51735">
    <property type="entry name" value="NAD(P)-binding Rossmann-fold domains"/>
    <property type="match status" value="1"/>
</dbReference>
<dbReference type="InterPro" id="IPR006176">
    <property type="entry name" value="3-OHacyl-CoA_DH_NAD-bd"/>
</dbReference>
<dbReference type="RefSeq" id="XP_014157332.1">
    <property type="nucleotide sequence ID" value="XM_014301857.1"/>
</dbReference>
<dbReference type="GO" id="GO:0016507">
    <property type="term" value="C:mitochondrial fatty acid beta-oxidation multienzyme complex"/>
    <property type="evidence" value="ECO:0007669"/>
    <property type="project" value="TreeGrafter"/>
</dbReference>
<dbReference type="GeneID" id="25904822"/>